<dbReference type="AlphaFoldDB" id="A0A0J1FYG0"/>
<dbReference type="PANTHER" id="PTHR48079">
    <property type="entry name" value="PROTEIN YEEZ"/>
    <property type="match status" value="1"/>
</dbReference>
<dbReference type="Pfam" id="PF01370">
    <property type="entry name" value="Epimerase"/>
    <property type="match status" value="1"/>
</dbReference>
<comment type="caution">
    <text evidence="2">The sequence shown here is derived from an EMBL/GenBank/DDBJ whole genome shotgun (WGS) entry which is preliminary data.</text>
</comment>
<dbReference type="RefSeq" id="WP_047847840.1">
    <property type="nucleotide sequence ID" value="NZ_AEJF01000108.1"/>
</dbReference>
<evidence type="ECO:0000313" key="3">
    <source>
        <dbReference type="Proteomes" id="UP000035963"/>
    </source>
</evidence>
<evidence type="ECO:0000313" key="2">
    <source>
        <dbReference type="EMBL" id="KLU24993.1"/>
    </source>
</evidence>
<dbReference type="Gene3D" id="3.40.50.720">
    <property type="entry name" value="NAD(P)-binding Rossmann-like Domain"/>
    <property type="match status" value="1"/>
</dbReference>
<dbReference type="PATRIC" id="fig|908627.4.peg.3812"/>
<feature type="domain" description="NAD-dependent epimerase/dehydratase" evidence="1">
    <location>
        <begin position="3"/>
        <end position="215"/>
    </location>
</feature>
<dbReference type="GO" id="GO:0005737">
    <property type="term" value="C:cytoplasm"/>
    <property type="evidence" value="ECO:0007669"/>
    <property type="project" value="TreeGrafter"/>
</dbReference>
<dbReference type="Proteomes" id="UP000035963">
    <property type="component" value="Unassembled WGS sequence"/>
</dbReference>
<organism evidence="2 3">
    <name type="scientific">Caballeronia mineralivorans PML1(12)</name>
    <dbReference type="NCBI Taxonomy" id="908627"/>
    <lineage>
        <taxon>Bacteria</taxon>
        <taxon>Pseudomonadati</taxon>
        <taxon>Pseudomonadota</taxon>
        <taxon>Betaproteobacteria</taxon>
        <taxon>Burkholderiales</taxon>
        <taxon>Burkholderiaceae</taxon>
        <taxon>Caballeronia</taxon>
    </lineage>
</organism>
<keyword evidence="3" id="KW-1185">Reference proteome</keyword>
<sequence>MNIFLTGATGYIGGSVAAALKDAGHRVRGLVRSPANAELVGNAGIEPVFGSLADVDLLKFEARAADGVINTASADDLESVEAMLEALQGSGKVFLHTSGSSVIGDDARGEWTADAIFDEDTPFVVEPLKQPRHALNQFILGAADRGIRSAVICPSLIYGVGRGINPLSIQIPSLVQNARENGVVQIVGKGANRWSNVHIDDVTALYLLAFDNATSGAFYFVENGEASFAEIGAAIATRLGLGTVESLDAEEAASRWSEPLAFYSLGSNSRVRAKRARHDLGWSPQHASVTSWILNEMPTRHDSHLSP</sequence>
<name>A0A0J1FYG0_9BURK</name>
<dbReference type="OrthoDB" id="9787292at2"/>
<dbReference type="GO" id="GO:0004029">
    <property type="term" value="F:aldehyde dehydrogenase (NAD+) activity"/>
    <property type="evidence" value="ECO:0007669"/>
    <property type="project" value="TreeGrafter"/>
</dbReference>
<dbReference type="InterPro" id="IPR036291">
    <property type="entry name" value="NAD(P)-bd_dom_sf"/>
</dbReference>
<protein>
    <submittedName>
        <fullName evidence="2">Epimerase</fullName>
    </submittedName>
</protein>
<proteinExistence type="predicted"/>
<reference evidence="2 3" key="1">
    <citation type="journal article" date="2015" name="Genome Announc.">
        <title>Draft Genome Sequence of Burkholderia sp. Strain PML1(12), an Ectomycorrhizosphere-Inhabiting Bacterium with Effective Mineral-Weathering Ability.</title>
        <authorList>
            <person name="Uroz S."/>
            <person name="Oger P."/>
        </authorList>
    </citation>
    <scope>NUCLEOTIDE SEQUENCE [LARGE SCALE GENOMIC DNA]</scope>
    <source>
        <strain evidence="3">PML1(12)</strain>
    </source>
</reference>
<dbReference type="EMBL" id="AEJF01000108">
    <property type="protein sequence ID" value="KLU24993.1"/>
    <property type="molecule type" value="Genomic_DNA"/>
</dbReference>
<evidence type="ECO:0000259" key="1">
    <source>
        <dbReference type="Pfam" id="PF01370"/>
    </source>
</evidence>
<gene>
    <name evidence="2" type="ORF">EOS_17025</name>
</gene>
<accession>A0A0J1FYG0</accession>
<dbReference type="InterPro" id="IPR001509">
    <property type="entry name" value="Epimerase_deHydtase"/>
</dbReference>
<dbReference type="SUPFAM" id="SSF51735">
    <property type="entry name" value="NAD(P)-binding Rossmann-fold domains"/>
    <property type="match status" value="1"/>
</dbReference>
<dbReference type="InterPro" id="IPR051783">
    <property type="entry name" value="NAD(P)-dependent_oxidoreduct"/>
</dbReference>
<dbReference type="PANTHER" id="PTHR48079:SF6">
    <property type="entry name" value="NAD(P)-BINDING DOMAIN-CONTAINING PROTEIN-RELATED"/>
    <property type="match status" value="1"/>
</dbReference>